<feature type="region of interest" description="Disordered" evidence="10">
    <location>
        <begin position="1189"/>
        <end position="1309"/>
    </location>
</feature>
<feature type="region of interest" description="Disordered" evidence="10">
    <location>
        <begin position="1"/>
        <end position="84"/>
    </location>
</feature>
<evidence type="ECO:0000256" key="5">
    <source>
        <dbReference type="ARBA" id="ARBA00022771"/>
    </source>
</evidence>
<evidence type="ECO:0000256" key="2">
    <source>
        <dbReference type="ARBA" id="ARBA00022553"/>
    </source>
</evidence>
<feature type="compositionally biased region" description="Basic and acidic residues" evidence="10">
    <location>
        <begin position="501"/>
        <end position="530"/>
    </location>
</feature>
<feature type="region of interest" description="Disordered" evidence="10">
    <location>
        <begin position="690"/>
        <end position="863"/>
    </location>
</feature>
<evidence type="ECO:0000256" key="3">
    <source>
        <dbReference type="ARBA" id="ARBA00022723"/>
    </source>
</evidence>
<evidence type="ECO:0000256" key="4">
    <source>
        <dbReference type="ARBA" id="ARBA00022737"/>
    </source>
</evidence>
<comment type="subcellular location">
    <subcellularLocation>
        <location evidence="1">Nucleus</location>
    </subcellularLocation>
</comment>
<dbReference type="Pfam" id="PF13832">
    <property type="entry name" value="zf-HC5HC2H_2"/>
    <property type="match status" value="1"/>
</dbReference>
<feature type="region of interest" description="Disordered" evidence="10">
    <location>
        <begin position="908"/>
        <end position="929"/>
    </location>
</feature>
<feature type="coiled-coil region" evidence="9">
    <location>
        <begin position="961"/>
        <end position="988"/>
    </location>
</feature>
<feature type="domain" description="PHD-type" evidence="12">
    <location>
        <begin position="147"/>
        <end position="266"/>
    </location>
</feature>
<feature type="compositionally biased region" description="Polar residues" evidence="10">
    <location>
        <begin position="1029"/>
        <end position="1060"/>
    </location>
</feature>
<dbReference type="CDD" id="cd15672">
    <property type="entry name" value="ePHD_AF10_like"/>
    <property type="match status" value="1"/>
</dbReference>
<dbReference type="GO" id="GO:0042393">
    <property type="term" value="F:histone binding"/>
    <property type="evidence" value="ECO:0007669"/>
    <property type="project" value="UniProtKB-ARBA"/>
</dbReference>
<feature type="compositionally biased region" description="Pro residues" evidence="10">
    <location>
        <begin position="1268"/>
        <end position="1279"/>
    </location>
</feature>
<dbReference type="GO" id="GO:0031491">
    <property type="term" value="F:nucleosome binding"/>
    <property type="evidence" value="ECO:0007669"/>
    <property type="project" value="TreeGrafter"/>
</dbReference>
<feature type="compositionally biased region" description="Basic and acidic residues" evidence="10">
    <location>
        <begin position="456"/>
        <end position="469"/>
    </location>
</feature>
<evidence type="ECO:0000256" key="1">
    <source>
        <dbReference type="ARBA" id="ARBA00004123"/>
    </source>
</evidence>
<dbReference type="InterPro" id="IPR050701">
    <property type="entry name" value="Histone_Mod_Regulator"/>
</dbReference>
<dbReference type="OrthoDB" id="20839at2759"/>
<dbReference type="OMA" id="NHARIDG"/>
<dbReference type="InterPro" id="IPR001965">
    <property type="entry name" value="Znf_PHD"/>
</dbReference>
<keyword evidence="6" id="KW-0862">Zinc</keyword>
<dbReference type="PROSITE" id="PS01359">
    <property type="entry name" value="ZF_PHD_1"/>
    <property type="match status" value="1"/>
</dbReference>
<keyword evidence="4" id="KW-0677">Repeat</keyword>
<name>A0A553PNT0_TIGCA</name>
<keyword evidence="9" id="KW-0175">Coiled coil</keyword>
<keyword evidence="3" id="KW-0479">Metal-binding</keyword>
<evidence type="ECO:0000256" key="10">
    <source>
        <dbReference type="SAM" id="MobiDB-lite"/>
    </source>
</evidence>
<keyword evidence="5 8" id="KW-0863">Zinc-finger</keyword>
<dbReference type="InterPro" id="IPR013083">
    <property type="entry name" value="Znf_RING/FYVE/PHD"/>
</dbReference>
<organism evidence="13 14">
    <name type="scientific">Tigriopus californicus</name>
    <name type="common">Marine copepod</name>
    <dbReference type="NCBI Taxonomy" id="6832"/>
    <lineage>
        <taxon>Eukaryota</taxon>
        <taxon>Metazoa</taxon>
        <taxon>Ecdysozoa</taxon>
        <taxon>Arthropoda</taxon>
        <taxon>Crustacea</taxon>
        <taxon>Multicrustacea</taxon>
        <taxon>Hexanauplia</taxon>
        <taxon>Copepoda</taxon>
        <taxon>Harpacticoida</taxon>
        <taxon>Harpacticidae</taxon>
        <taxon>Tigriopus</taxon>
    </lineage>
</organism>
<dbReference type="InterPro" id="IPR034732">
    <property type="entry name" value="EPHD"/>
</dbReference>
<dbReference type="InterPro" id="IPR011011">
    <property type="entry name" value="Znf_FYVE_PHD"/>
</dbReference>
<dbReference type="PROSITE" id="PS50016">
    <property type="entry name" value="ZF_PHD_2"/>
    <property type="match status" value="1"/>
</dbReference>
<keyword evidence="7" id="KW-0539">Nucleus</keyword>
<evidence type="ECO:0000256" key="7">
    <source>
        <dbReference type="ARBA" id="ARBA00023242"/>
    </source>
</evidence>
<evidence type="ECO:0008006" key="15">
    <source>
        <dbReference type="Google" id="ProtNLM"/>
    </source>
</evidence>
<feature type="compositionally biased region" description="Polar residues" evidence="10">
    <location>
        <begin position="814"/>
        <end position="833"/>
    </location>
</feature>
<feature type="compositionally biased region" description="Low complexity" evidence="10">
    <location>
        <begin position="749"/>
        <end position="769"/>
    </location>
</feature>
<dbReference type="Gene3D" id="3.30.40.10">
    <property type="entry name" value="Zinc/RING finger domain, C3HC4 (zinc finger)"/>
    <property type="match status" value="2"/>
</dbReference>
<feature type="compositionally biased region" description="Basic and acidic residues" evidence="10">
    <location>
        <begin position="660"/>
        <end position="671"/>
    </location>
</feature>
<feature type="region of interest" description="Disordered" evidence="10">
    <location>
        <begin position="370"/>
        <end position="587"/>
    </location>
</feature>
<dbReference type="FunFam" id="3.30.40.10:FF:000042">
    <property type="entry name" value="protein AF-10 isoform X1"/>
    <property type="match status" value="1"/>
</dbReference>
<dbReference type="EMBL" id="VCGU01000002">
    <property type="protein sequence ID" value="TRY79337.1"/>
    <property type="molecule type" value="Genomic_DNA"/>
</dbReference>
<feature type="region of interest" description="Disordered" evidence="10">
    <location>
        <begin position="307"/>
        <end position="341"/>
    </location>
</feature>
<feature type="compositionally biased region" description="Pro residues" evidence="10">
    <location>
        <begin position="1238"/>
        <end position="1251"/>
    </location>
</feature>
<dbReference type="Pfam" id="PF13831">
    <property type="entry name" value="PHD_2"/>
    <property type="match status" value="1"/>
</dbReference>
<evidence type="ECO:0000256" key="9">
    <source>
        <dbReference type="SAM" id="Coils"/>
    </source>
</evidence>
<accession>A0A553PNT0</accession>
<dbReference type="STRING" id="6832.A0A553PNT0"/>
<dbReference type="GO" id="GO:0006357">
    <property type="term" value="P:regulation of transcription by RNA polymerase II"/>
    <property type="evidence" value="ECO:0007669"/>
    <property type="project" value="TreeGrafter"/>
</dbReference>
<dbReference type="PANTHER" id="PTHR13793:SF164">
    <property type="entry name" value="ALHAMBRA, ISOFORM P"/>
    <property type="match status" value="1"/>
</dbReference>
<dbReference type="CDD" id="cd20901">
    <property type="entry name" value="CC_AF10"/>
    <property type="match status" value="1"/>
</dbReference>
<feature type="compositionally biased region" description="Low complexity" evidence="10">
    <location>
        <begin position="910"/>
        <end position="920"/>
    </location>
</feature>
<dbReference type="InterPro" id="IPR019786">
    <property type="entry name" value="Zinc_finger_PHD-type_CS"/>
</dbReference>
<feature type="compositionally biased region" description="Polar residues" evidence="10">
    <location>
        <begin position="703"/>
        <end position="727"/>
    </location>
</feature>
<feature type="compositionally biased region" description="Basic and acidic residues" evidence="10">
    <location>
        <begin position="546"/>
        <end position="560"/>
    </location>
</feature>
<dbReference type="GO" id="GO:0005634">
    <property type="term" value="C:nucleus"/>
    <property type="evidence" value="ECO:0007669"/>
    <property type="project" value="UniProtKB-SubCell"/>
</dbReference>
<feature type="compositionally biased region" description="Pro residues" evidence="10">
    <location>
        <begin position="1198"/>
        <end position="1211"/>
    </location>
</feature>
<feature type="compositionally biased region" description="Basic residues" evidence="10">
    <location>
        <begin position="842"/>
        <end position="852"/>
    </location>
</feature>
<evidence type="ECO:0000259" key="11">
    <source>
        <dbReference type="PROSITE" id="PS50016"/>
    </source>
</evidence>
<feature type="compositionally biased region" description="Basic and acidic residues" evidence="10">
    <location>
        <begin position="378"/>
        <end position="388"/>
    </location>
</feature>
<comment type="caution">
    <text evidence="13">The sequence shown here is derived from an EMBL/GenBank/DDBJ whole genome shotgun (WGS) entry which is preliminary data.</text>
</comment>
<dbReference type="InterPro" id="IPR049773">
    <property type="entry name" value="AF10-like_CC"/>
</dbReference>
<sequence length="1309" mass="138649">MPKIEKRPSLGLAGTGGVSSSSSSTLEAPTDHGLTAPASDAATPPGPPSPPVSSLGPTWPAMGGPLRSGGRILGGGMISSDEEDENREMVGGCCVCSDERGWDENPLVYCDGLGCNVAVHQACYGIVSVPTGPWFCRKCESQERSARVRCELCPSREGALKRTDTNSWAHVVCALYIPEVRFGNVSTMEPIVLGLIPQDRFLKVCYLCEKQGRESKAATGACMQCNRAGCKQSFHVTCAQSAGFLCEEAGNYMDNVKYCGYCEYHYQRINKKIVKTIPAFKPVKNPVREGQSPDSSPEKAFKDLKASSSLSTTGLLPPTSSAAGSSNTSSSSTTTASAMSSSVATAAYRKGKKGRKSSSEVKIEAAKFVIDSSSSSSNHEDSSKEALHSNHHHHHHQQQQPNHHHHHHPHHHYSSSSHRPGGDPNGRSGTMMGPSRSKGEAKETSTLTSTSGGPARSEDSRPSSRESPQEKQPVILKFGKQDNGQYYKKDVSSSSSSSSSSKKDKDRDKYRSSKDKRSHHREDRAHEADSSGRVTPTSNSNSNPHKPMDKSDKSSARKGETSTATTSTTSTTTTTTTTSSSSSETAAVKVEAMEVDSADAALSAIKTTSCSVSLDKSKVDMKLLAASSGVNGGLTSTAPTTTTKSEVQITPISVASTTKVEADTSSSKKDANSSVIETIKQRGSDVYAMMPDDEDVKPEPLSLLTSKVNSDTDSGVTMTSVQATAMPSSGSGSNNANPLESGPAKAMDASTSSGAVSSSAGQSGPSNGGRVTIEQVAINKKDDTSPPLGKLPRMSASGKRIGRPPKKGMHVATNPMSQLTSSSGSTPISQRTGSPDGEGNVKKKRKSPHKKPVNGTDSPSWMLGATLNMNSPMSKEMNLALLDEMKVHSMYDSSKDKHYVGVPLLGKKASSTTSSGSSQTHNASDMLNAGKSQPQTLEELLERQWEQGSQFLMEQASHFDIASLLSSLHQLKEENVDLEDSVDKLVQRRDHLLAVRARLLALSSLSNTNNSAPPTPEKVAPPRAGPHQNGPSTHANRSEGSTPHVSPRNHASSATVSPVSIQRAPANMGGAMTAHPASLPPPSSPRLSQQHLPPPPPSASPREHQRSSVPPQQLPSPRDSRISPRGTPMENGLDYHSAQPQHHMAPSHYSHRGAPPGRIDVPPSGPPTSHAMNDRMPPMSQAHLLAVATTASRMSSHPAPPPRQSTYPPPGVGQQHNSRSMPTHGMAPHPSMMRGPSQHPPMPSHYGPPPGSHGGSQPGAPSGYQMISPPPSHGGPPPGSMVTLDRTSQQPMRNPPPSHHGSTMRMDKR</sequence>
<evidence type="ECO:0000256" key="8">
    <source>
        <dbReference type="PROSITE-ProRule" id="PRU00146"/>
    </source>
</evidence>
<proteinExistence type="predicted"/>
<evidence type="ECO:0000256" key="6">
    <source>
        <dbReference type="ARBA" id="ARBA00022833"/>
    </source>
</evidence>
<feature type="region of interest" description="Disordered" evidence="10">
    <location>
        <begin position="1006"/>
        <end position="1176"/>
    </location>
</feature>
<reference evidence="13 14" key="1">
    <citation type="journal article" date="2018" name="Nat. Ecol. Evol.">
        <title>Genomic signatures of mitonuclear coevolution across populations of Tigriopus californicus.</title>
        <authorList>
            <person name="Barreto F.S."/>
            <person name="Watson E.T."/>
            <person name="Lima T.G."/>
            <person name="Willett C.S."/>
            <person name="Edmands S."/>
            <person name="Li W."/>
            <person name="Burton R.S."/>
        </authorList>
    </citation>
    <scope>NUCLEOTIDE SEQUENCE [LARGE SCALE GENOMIC DNA]</scope>
    <source>
        <strain evidence="13 14">San Diego</strain>
    </source>
</reference>
<feature type="region of interest" description="Disordered" evidence="10">
    <location>
        <begin position="656"/>
        <end position="677"/>
    </location>
</feature>
<dbReference type="SMART" id="SM00249">
    <property type="entry name" value="PHD"/>
    <property type="match status" value="2"/>
</dbReference>
<keyword evidence="2" id="KW-0597">Phosphoprotein</keyword>
<dbReference type="Proteomes" id="UP000318571">
    <property type="component" value="Chromosome 6"/>
</dbReference>
<feature type="compositionally biased region" description="Low complexity" evidence="10">
    <location>
        <begin position="34"/>
        <end position="43"/>
    </location>
</feature>
<gene>
    <name evidence="13" type="ORF">TCAL_06604</name>
</gene>
<feature type="domain" description="PHD-type" evidence="11">
    <location>
        <begin position="90"/>
        <end position="142"/>
    </location>
</feature>
<keyword evidence="14" id="KW-1185">Reference proteome</keyword>
<dbReference type="FunFam" id="3.30.40.10:FF:000053">
    <property type="entry name" value="protein AF-10 isoform X2"/>
    <property type="match status" value="1"/>
</dbReference>
<feature type="compositionally biased region" description="Basic residues" evidence="10">
    <location>
        <begin position="389"/>
        <end position="413"/>
    </location>
</feature>
<dbReference type="PROSITE" id="PS51805">
    <property type="entry name" value="EPHD"/>
    <property type="match status" value="1"/>
</dbReference>
<evidence type="ECO:0000313" key="14">
    <source>
        <dbReference type="Proteomes" id="UP000318571"/>
    </source>
</evidence>
<feature type="compositionally biased region" description="Polar residues" evidence="10">
    <location>
        <begin position="532"/>
        <end position="544"/>
    </location>
</feature>
<evidence type="ECO:0000259" key="12">
    <source>
        <dbReference type="PROSITE" id="PS51805"/>
    </source>
</evidence>
<feature type="compositionally biased region" description="Basic residues" evidence="10">
    <location>
        <begin position="800"/>
        <end position="809"/>
    </location>
</feature>
<dbReference type="GO" id="GO:0008270">
    <property type="term" value="F:zinc ion binding"/>
    <property type="evidence" value="ECO:0007669"/>
    <property type="project" value="UniProtKB-KW"/>
</dbReference>
<dbReference type="CDD" id="cd15574">
    <property type="entry name" value="PHD_AF10_AF17"/>
    <property type="match status" value="1"/>
</dbReference>
<evidence type="ECO:0000313" key="13">
    <source>
        <dbReference type="EMBL" id="TRY79337.1"/>
    </source>
</evidence>
<dbReference type="SUPFAM" id="SSF57903">
    <property type="entry name" value="FYVE/PHD zinc finger"/>
    <property type="match status" value="1"/>
</dbReference>
<feature type="compositionally biased region" description="Low complexity" evidence="10">
    <location>
        <begin position="561"/>
        <end position="587"/>
    </location>
</feature>
<protein>
    <recommendedName>
        <fullName evidence="15">PHD-type domain-containing protein</fullName>
    </recommendedName>
</protein>
<dbReference type="PANTHER" id="PTHR13793">
    <property type="entry name" value="PHD FINGER PROTEINS"/>
    <property type="match status" value="1"/>
</dbReference>
<dbReference type="InterPro" id="IPR049781">
    <property type="entry name" value="AF10/AF17_PHD"/>
</dbReference>
<dbReference type="InterPro" id="IPR019787">
    <property type="entry name" value="Znf_PHD-finger"/>
</dbReference>